<keyword evidence="2" id="KW-0812">Transmembrane</keyword>
<dbReference type="Pfam" id="PF03372">
    <property type="entry name" value="Exo_endo_phos"/>
    <property type="match status" value="1"/>
</dbReference>
<feature type="domain" description="Endonuclease/exonuclease/phosphatase" evidence="3">
    <location>
        <begin position="109"/>
        <end position="310"/>
    </location>
</feature>
<gene>
    <name evidence="4" type="ORF">NCTC10684_04295</name>
</gene>
<dbReference type="SUPFAM" id="SSF56219">
    <property type="entry name" value="DNase I-like"/>
    <property type="match status" value="1"/>
</dbReference>
<evidence type="ECO:0000259" key="3">
    <source>
        <dbReference type="Pfam" id="PF03372"/>
    </source>
</evidence>
<dbReference type="GO" id="GO:0003824">
    <property type="term" value="F:catalytic activity"/>
    <property type="evidence" value="ECO:0007669"/>
    <property type="project" value="InterPro"/>
</dbReference>
<feature type="transmembrane region" description="Helical" evidence="2">
    <location>
        <begin position="43"/>
        <end position="61"/>
    </location>
</feature>
<dbReference type="InterPro" id="IPR036691">
    <property type="entry name" value="Endo/exonu/phosph_ase_sf"/>
</dbReference>
<keyword evidence="2" id="KW-1133">Transmembrane helix</keyword>
<dbReference type="Gene3D" id="3.60.10.10">
    <property type="entry name" value="Endonuclease/exonuclease/phosphatase"/>
    <property type="match status" value="1"/>
</dbReference>
<dbReference type="GO" id="GO:0006506">
    <property type="term" value="P:GPI anchor biosynthetic process"/>
    <property type="evidence" value="ECO:0007669"/>
    <property type="project" value="TreeGrafter"/>
</dbReference>
<feature type="compositionally biased region" description="Polar residues" evidence="1">
    <location>
        <begin position="332"/>
        <end position="344"/>
    </location>
</feature>
<evidence type="ECO:0000256" key="1">
    <source>
        <dbReference type="SAM" id="MobiDB-lite"/>
    </source>
</evidence>
<accession>A0A380WSC1</accession>
<dbReference type="InterPro" id="IPR005135">
    <property type="entry name" value="Endo/exonuclease/phosphatase"/>
</dbReference>
<dbReference type="EMBL" id="UFSM01000001">
    <property type="protein sequence ID" value="SUU91034.1"/>
    <property type="molecule type" value="Genomic_DNA"/>
</dbReference>
<feature type="transmembrane region" description="Helical" evidence="2">
    <location>
        <begin position="12"/>
        <end position="31"/>
    </location>
</feature>
<evidence type="ECO:0000313" key="5">
    <source>
        <dbReference type="Proteomes" id="UP000254701"/>
    </source>
</evidence>
<keyword evidence="2" id="KW-0472">Membrane</keyword>
<reference evidence="4 5" key="1">
    <citation type="submission" date="2018-06" db="EMBL/GenBank/DDBJ databases">
        <authorList>
            <consortium name="Pathogen Informatics"/>
            <person name="Doyle S."/>
        </authorList>
    </citation>
    <scope>NUCLEOTIDE SEQUENCE [LARGE SCALE GENOMIC DNA]</scope>
    <source>
        <strain evidence="4 5">NCTC10684</strain>
    </source>
</reference>
<dbReference type="GO" id="GO:0016020">
    <property type="term" value="C:membrane"/>
    <property type="evidence" value="ECO:0007669"/>
    <property type="project" value="GOC"/>
</dbReference>
<organism evidence="4 5">
    <name type="scientific">Aminobacter aminovorans</name>
    <name type="common">Chelatobacter heintzii</name>
    <dbReference type="NCBI Taxonomy" id="83263"/>
    <lineage>
        <taxon>Bacteria</taxon>
        <taxon>Pseudomonadati</taxon>
        <taxon>Pseudomonadota</taxon>
        <taxon>Alphaproteobacteria</taxon>
        <taxon>Hyphomicrobiales</taxon>
        <taxon>Phyllobacteriaceae</taxon>
        <taxon>Aminobacter</taxon>
    </lineage>
</organism>
<name>A0A380WSC1_AMIAI</name>
<sequence>MTTFYRLGRIACFLAMMILSVPLVAGFFGAWHPALDSFAHFRVHLAVAMMLAALPLLLTSLRWQGVAALAFGAAALSTTSSSLPLPGLGPVHAAFQPRAEGRPIYKMLQMNLRFKNTEPEKVLSLVGRWQPDVITFQEVSAMWEGKLKPLFARYPYRMMCPYPNGIFGVAILSRRPFAEGSAPQCFGEGALAVASVDFGGRASDVVSIHLGWPWPFEQSRKIDELGGNLAALGQNAILGGDFNATPWSAAVARVARLGGLTLMPAAGRTWLTFMLPDFMRFAGLTIDHVMAKGDVLVHAVTMGEDAGSDHRPLLVEFSFRDTATHPEDSETETVATQSAAAPHS</sequence>
<dbReference type="AlphaFoldDB" id="A0A380WSC1"/>
<evidence type="ECO:0000256" key="2">
    <source>
        <dbReference type="SAM" id="Phobius"/>
    </source>
</evidence>
<dbReference type="Proteomes" id="UP000254701">
    <property type="component" value="Unassembled WGS sequence"/>
</dbReference>
<proteinExistence type="predicted"/>
<feature type="region of interest" description="Disordered" evidence="1">
    <location>
        <begin position="324"/>
        <end position="344"/>
    </location>
</feature>
<dbReference type="InterPro" id="IPR051916">
    <property type="entry name" value="GPI-anchor_lipid_remodeler"/>
</dbReference>
<protein>
    <submittedName>
        <fullName evidence="4">Uncharacterized protein conserved in bacteria</fullName>
    </submittedName>
</protein>
<evidence type="ECO:0000313" key="4">
    <source>
        <dbReference type="EMBL" id="SUU91034.1"/>
    </source>
</evidence>
<dbReference type="PANTHER" id="PTHR14859:SF15">
    <property type="entry name" value="ENDONUCLEASE_EXONUCLEASE_PHOSPHATASE DOMAIN-CONTAINING PROTEIN"/>
    <property type="match status" value="1"/>
</dbReference>
<dbReference type="PANTHER" id="PTHR14859">
    <property type="entry name" value="CALCOFLUOR WHITE HYPERSENSITIVE PROTEIN PRECURSOR"/>
    <property type="match status" value="1"/>
</dbReference>
<dbReference type="RefSeq" id="WP_245432063.1">
    <property type="nucleotide sequence ID" value="NZ_BAAAVY010000037.1"/>
</dbReference>